<evidence type="ECO:0000256" key="1">
    <source>
        <dbReference type="SAM" id="MobiDB-lite"/>
    </source>
</evidence>
<name>A0A2V3J207_9FLOR</name>
<dbReference type="Proteomes" id="UP000247409">
    <property type="component" value="Unassembled WGS sequence"/>
</dbReference>
<proteinExistence type="predicted"/>
<gene>
    <name evidence="3" type="ORF">BWQ96_02751</name>
</gene>
<dbReference type="EMBL" id="NBIV01000024">
    <property type="protein sequence ID" value="PXF47420.1"/>
    <property type="molecule type" value="Genomic_DNA"/>
</dbReference>
<comment type="caution">
    <text evidence="3">The sequence shown here is derived from an EMBL/GenBank/DDBJ whole genome shotgun (WGS) entry which is preliminary data.</text>
</comment>
<dbReference type="OrthoDB" id="10267127at2759"/>
<sequence length="396" mass="43933">MALHFVAPKPLPTRKAPRRCTLLRAQVAPSATSSAPPTPRRSKLILTRRVHAWALHTSSTGATPYNPRPSPPPVPSVSLRPPPAHPDLLLDTAPPVHTFVVQRGLLTTVHKRRYADPPHRYLRISYGLLTPLAPGYATASNPRAAGTLALKKWYATARRWRLLAHPSSKLLLSRDVHGCIHELQQLLRLADYTPGDQVIFLGDLVAKGPDSPSVVQLAREIGAKTVRGNHDYEVIRFWEARRRGDHAIVSPEHAAIATKLSTADVRFLGDAPWFIEAADMKHLFVHAGFIPRVKLTQQNPRLMMNMRSVLKDGTVTAKSVVGYEWAKLWQGPHTVVFGHDACRGLQHFQYARGIDTGCVYGGRLTALLLPENRLISVAAKRAYVSPRKLRTVLCDQ</sequence>
<keyword evidence="4" id="KW-1185">Reference proteome</keyword>
<organism evidence="3 4">
    <name type="scientific">Gracilariopsis chorda</name>
    <dbReference type="NCBI Taxonomy" id="448386"/>
    <lineage>
        <taxon>Eukaryota</taxon>
        <taxon>Rhodophyta</taxon>
        <taxon>Florideophyceae</taxon>
        <taxon>Rhodymeniophycidae</taxon>
        <taxon>Gracilariales</taxon>
        <taxon>Gracilariaceae</taxon>
        <taxon>Gracilariopsis</taxon>
    </lineage>
</organism>
<dbReference type="InterPro" id="IPR050126">
    <property type="entry name" value="Ap4A_hydrolase"/>
</dbReference>
<dbReference type="InterPro" id="IPR029052">
    <property type="entry name" value="Metallo-depent_PP-like"/>
</dbReference>
<evidence type="ECO:0000313" key="4">
    <source>
        <dbReference type="Proteomes" id="UP000247409"/>
    </source>
</evidence>
<dbReference type="PANTHER" id="PTHR42850:SF4">
    <property type="entry name" value="ZINC-DEPENDENT ENDOPOLYPHOSPHATASE"/>
    <property type="match status" value="1"/>
</dbReference>
<evidence type="ECO:0000259" key="2">
    <source>
        <dbReference type="Pfam" id="PF00149"/>
    </source>
</evidence>
<dbReference type="PANTHER" id="PTHR42850">
    <property type="entry name" value="METALLOPHOSPHOESTERASE"/>
    <property type="match status" value="1"/>
</dbReference>
<dbReference type="GO" id="GO:0006798">
    <property type="term" value="P:polyphosphate catabolic process"/>
    <property type="evidence" value="ECO:0007669"/>
    <property type="project" value="TreeGrafter"/>
</dbReference>
<dbReference type="CDD" id="cd00144">
    <property type="entry name" value="MPP_PPP_family"/>
    <property type="match status" value="1"/>
</dbReference>
<feature type="compositionally biased region" description="Pro residues" evidence="1">
    <location>
        <begin position="66"/>
        <end position="81"/>
    </location>
</feature>
<protein>
    <submittedName>
        <fullName evidence="3">Bis(5'-nucleosyl)-tetraphosphatase PrpE [asymmetrical]</fullName>
    </submittedName>
</protein>
<accession>A0A2V3J207</accession>
<dbReference type="Pfam" id="PF00149">
    <property type="entry name" value="Metallophos"/>
    <property type="match status" value="1"/>
</dbReference>
<dbReference type="STRING" id="448386.A0A2V3J207"/>
<reference evidence="3 4" key="1">
    <citation type="journal article" date="2018" name="Mol. Biol. Evol.">
        <title>Analysis of the draft genome of the red seaweed Gracilariopsis chorda provides insights into genome size evolution in Rhodophyta.</title>
        <authorList>
            <person name="Lee J."/>
            <person name="Yang E.C."/>
            <person name="Graf L."/>
            <person name="Yang J.H."/>
            <person name="Qiu H."/>
            <person name="Zel Zion U."/>
            <person name="Chan C.X."/>
            <person name="Stephens T.G."/>
            <person name="Weber A.P.M."/>
            <person name="Boo G.H."/>
            <person name="Boo S.M."/>
            <person name="Kim K.M."/>
            <person name="Shin Y."/>
            <person name="Jung M."/>
            <person name="Lee S.J."/>
            <person name="Yim H.S."/>
            <person name="Lee J.H."/>
            <person name="Bhattacharya D."/>
            <person name="Yoon H.S."/>
        </authorList>
    </citation>
    <scope>NUCLEOTIDE SEQUENCE [LARGE SCALE GENOMIC DNA]</scope>
    <source>
        <strain evidence="3 4">SKKU-2015</strain>
        <tissue evidence="3">Whole body</tissue>
    </source>
</reference>
<dbReference type="GO" id="GO:0000298">
    <property type="term" value="F:endopolyphosphatase activity"/>
    <property type="evidence" value="ECO:0007669"/>
    <property type="project" value="TreeGrafter"/>
</dbReference>
<evidence type="ECO:0000313" key="3">
    <source>
        <dbReference type="EMBL" id="PXF47420.1"/>
    </source>
</evidence>
<dbReference type="AlphaFoldDB" id="A0A2V3J207"/>
<dbReference type="GO" id="GO:0016791">
    <property type="term" value="F:phosphatase activity"/>
    <property type="evidence" value="ECO:0007669"/>
    <property type="project" value="TreeGrafter"/>
</dbReference>
<feature type="region of interest" description="Disordered" evidence="1">
    <location>
        <begin position="57"/>
        <end position="81"/>
    </location>
</feature>
<dbReference type="GO" id="GO:0005737">
    <property type="term" value="C:cytoplasm"/>
    <property type="evidence" value="ECO:0007669"/>
    <property type="project" value="TreeGrafter"/>
</dbReference>
<feature type="domain" description="Calcineurin-like phosphoesterase" evidence="2">
    <location>
        <begin position="175"/>
        <end position="341"/>
    </location>
</feature>
<dbReference type="InterPro" id="IPR004843">
    <property type="entry name" value="Calcineurin-like_PHP"/>
</dbReference>
<dbReference type="Gene3D" id="3.60.21.10">
    <property type="match status" value="1"/>
</dbReference>
<dbReference type="SUPFAM" id="SSF56300">
    <property type="entry name" value="Metallo-dependent phosphatases"/>
    <property type="match status" value="1"/>
</dbReference>